<protein>
    <submittedName>
        <fullName evidence="1">Uncharacterized protein</fullName>
    </submittedName>
</protein>
<evidence type="ECO:0000313" key="1">
    <source>
        <dbReference type="EMBL" id="KAJ7526257.1"/>
    </source>
</evidence>
<comment type="caution">
    <text evidence="1">The sequence shown here is derived from an EMBL/GenBank/DDBJ whole genome shotgun (WGS) entry which is preliminary data.</text>
</comment>
<dbReference type="EMBL" id="CM055108">
    <property type="protein sequence ID" value="KAJ7526257.1"/>
    <property type="molecule type" value="Genomic_DNA"/>
</dbReference>
<dbReference type="Proteomes" id="UP001162992">
    <property type="component" value="Chromosome 17"/>
</dbReference>
<reference evidence="2" key="1">
    <citation type="journal article" date="2024" name="Proc. Natl. Acad. Sci. U.S.A.">
        <title>Extraordinary preservation of gene collinearity over three hundred million years revealed in homosporous lycophytes.</title>
        <authorList>
            <person name="Li C."/>
            <person name="Wickell D."/>
            <person name="Kuo L.Y."/>
            <person name="Chen X."/>
            <person name="Nie B."/>
            <person name="Liao X."/>
            <person name="Peng D."/>
            <person name="Ji J."/>
            <person name="Jenkins J."/>
            <person name="Williams M."/>
            <person name="Shu S."/>
            <person name="Plott C."/>
            <person name="Barry K."/>
            <person name="Rajasekar S."/>
            <person name="Grimwood J."/>
            <person name="Han X."/>
            <person name="Sun S."/>
            <person name="Hou Z."/>
            <person name="He W."/>
            <person name="Dai G."/>
            <person name="Sun C."/>
            <person name="Schmutz J."/>
            <person name="Leebens-Mack J.H."/>
            <person name="Li F.W."/>
            <person name="Wang L."/>
        </authorList>
    </citation>
    <scope>NUCLEOTIDE SEQUENCE [LARGE SCALE GENOMIC DNA]</scope>
    <source>
        <strain evidence="2">cv. PW_Plant_1</strain>
    </source>
</reference>
<proteinExistence type="predicted"/>
<sequence length="1357" mass="144736">MVVEHDAAVAAAHELGMMDAAPALSLDSGMVIEFPPWQQQQQDDDTVKPVADSGVEQYLAQNGERSAQNGPSSYLGFESCGMVGQEMAQPVCLEADEQNFSAGQQDTYEQNGEVLGVQEDDKGAMEGYAGEEDFGTERGHSRILAVAGDGYRDEQIYDNHAEEVKEKVRSSDDTGKTGHEGFLFENDGKGFDVDGGYKREGFTSEKDGRGFDANGSPQHEGFPFEKDGRGLDADGSRQLEDLSLENDGKGSNADGSPKHEGLTLEKDRKGSDEGGSPQHEGMKIGKYFDADGSLHHDGLPLEKDGRCLDADGSDRHEDLPLGTDGKGLDADHSGLNEGFPLENKGFDVEGSAHHESFPLKKDGKSLNPDVSSYRGGFPFENDGKVFDVDGSNKSEGDILTSTLHGKVLEGAHASFQDVQTHDNDVKVVEGNVPGSDDTEITEPGDLSLENNGKGFNVAQNCRFDGVDDSIQLKYGKVLAGADAVMEDKQTNDSCSQLVEEKIPGSNDPEKADHGGFPLEKDDKGLVNGSHRFDGGNSSTSTRPSHSVGVEDDAESNQAGDGNTATSTLSKYEKKRRSRWDPQPQGDRDGNENEAAGSKKRKSRWESDECKNPLLAQIQLPDFVKELTGGVDLDPEIQALNIKLLEVSRRLQTGQLFEDRPDGIRSPSPEPVYDNMGIRINTREFRAREKLTHERQEIIAQLIAKNPAYKPPADYKPPKLYKKLHIPVKDYPGYNFIGLIIGPRGNTQKRMERETGTKIVIRGKGSVKEGRSQQRREFKADSSENEDLHVLIEADNQEALEKAGTMIEKLLVPVDEVINEHKRAQLRELASLNGTVRDDEFCRLCGELGHRQYACPARHSTFKSDVSCRICGDGGHPTVDCPLKGSVQGNKMDDEYKNFLAELGGGSEITNGGGGVSASDRHSGTPLALPGRQMTGGQWAGVSLSGAPVGGLPNFPGGGMGMSAGSKAGGVQQQQGFGVNSFAPGTGGGFPANKFTKDMDDSNLYVGYLPASVDEDGLMRMFAPFGRVESVKLIRDKLNGSSKGYGFVKYSSAVSAAQAVSHMNGYRVDGKMLAVRVAGRQHPPGPPGGPSPHMDTMGAGGYPSQQYQQPQQSPHPPGGVPMGGSMAPPPWATRPGSSSYDVCGIAQPANYYGMTRPNTPDGNHFVGSHRPGFGGPAPAYNGPPPQGAFFAACSGQPFPAAPLSSGYAGLPSHTSMPSSYSGPALQDAKSMSFDGHPPQFFAPQGLPPTLPGFPSGGSQFNAPPSNTSSVGSGAGSQTVSSVTPQIGIINNSGYPSSLHSQGYYSTMPPSGAAFMQPPAPGGSGAPSPWTTNTATFSSGQHNPAVESEYEKFMKEMGR</sequence>
<keyword evidence="2" id="KW-1185">Reference proteome</keyword>
<gene>
    <name evidence="1" type="ORF">O6H91_17G090400</name>
</gene>
<evidence type="ECO:0000313" key="2">
    <source>
        <dbReference type="Proteomes" id="UP001162992"/>
    </source>
</evidence>
<name>A0ACC2B8Y6_DIPCM</name>
<organism evidence="1 2">
    <name type="scientific">Diphasiastrum complanatum</name>
    <name type="common">Issler's clubmoss</name>
    <name type="synonym">Lycopodium complanatum</name>
    <dbReference type="NCBI Taxonomy" id="34168"/>
    <lineage>
        <taxon>Eukaryota</taxon>
        <taxon>Viridiplantae</taxon>
        <taxon>Streptophyta</taxon>
        <taxon>Embryophyta</taxon>
        <taxon>Tracheophyta</taxon>
        <taxon>Lycopodiopsida</taxon>
        <taxon>Lycopodiales</taxon>
        <taxon>Lycopodiaceae</taxon>
        <taxon>Lycopodioideae</taxon>
        <taxon>Diphasiastrum</taxon>
    </lineage>
</organism>
<accession>A0ACC2B8Y6</accession>